<dbReference type="AlphaFoldDB" id="L8GEE1"/>
<accession>L8GEE1</accession>
<dbReference type="VEuPathDB" id="AmoebaDB:ACA1_389450"/>
<gene>
    <name evidence="2" type="ORF">ACA1_389450</name>
</gene>
<organism evidence="2 3">
    <name type="scientific">Acanthamoeba castellanii (strain ATCC 30010 / Neff)</name>
    <dbReference type="NCBI Taxonomy" id="1257118"/>
    <lineage>
        <taxon>Eukaryota</taxon>
        <taxon>Amoebozoa</taxon>
        <taxon>Discosea</taxon>
        <taxon>Longamoebia</taxon>
        <taxon>Centramoebida</taxon>
        <taxon>Acanthamoebidae</taxon>
        <taxon>Acanthamoeba</taxon>
    </lineage>
</organism>
<dbReference type="OMA" id="YWVNYDI"/>
<proteinExistence type="predicted"/>
<dbReference type="Proteomes" id="UP000011083">
    <property type="component" value="Unassembled WGS sequence"/>
</dbReference>
<dbReference type="RefSeq" id="XP_004333237.1">
    <property type="nucleotide sequence ID" value="XM_004333189.1"/>
</dbReference>
<evidence type="ECO:0000256" key="1">
    <source>
        <dbReference type="SAM" id="SignalP"/>
    </source>
</evidence>
<name>L8GEE1_ACACF</name>
<dbReference type="EMBL" id="KB008156">
    <property type="protein sequence ID" value="ELR11224.1"/>
    <property type="molecule type" value="Genomic_DNA"/>
</dbReference>
<protein>
    <submittedName>
        <fullName evidence="2">Uncharacterized protein</fullName>
    </submittedName>
</protein>
<keyword evidence="1" id="KW-0732">Signal</keyword>
<dbReference type="GeneID" id="14911587"/>
<feature type="signal peptide" evidence="1">
    <location>
        <begin position="1"/>
        <end position="24"/>
    </location>
</feature>
<reference evidence="2 3" key="1">
    <citation type="journal article" date="2013" name="Genome Biol.">
        <title>Genome of Acanthamoeba castellanii highlights extensive lateral gene transfer and early evolution of tyrosine kinase signaling.</title>
        <authorList>
            <person name="Clarke M."/>
            <person name="Lohan A.J."/>
            <person name="Liu B."/>
            <person name="Lagkouvardos I."/>
            <person name="Roy S."/>
            <person name="Zafar N."/>
            <person name="Bertelli C."/>
            <person name="Schilde C."/>
            <person name="Kianianmomeni A."/>
            <person name="Burglin T.R."/>
            <person name="Frech C."/>
            <person name="Turcotte B."/>
            <person name="Kopec K.O."/>
            <person name="Synnott J.M."/>
            <person name="Choo C."/>
            <person name="Paponov I."/>
            <person name="Finkler A."/>
            <person name="Soon Heng Tan C."/>
            <person name="Hutchins A.P."/>
            <person name="Weinmeier T."/>
            <person name="Rattei T."/>
            <person name="Chu J.S."/>
            <person name="Gimenez G."/>
            <person name="Irimia M."/>
            <person name="Rigden D.J."/>
            <person name="Fitzpatrick D.A."/>
            <person name="Lorenzo-Morales J."/>
            <person name="Bateman A."/>
            <person name="Chiu C.H."/>
            <person name="Tang P."/>
            <person name="Hegemann P."/>
            <person name="Fromm H."/>
            <person name="Raoult D."/>
            <person name="Greub G."/>
            <person name="Miranda-Saavedra D."/>
            <person name="Chen N."/>
            <person name="Nash P."/>
            <person name="Ginger M.L."/>
            <person name="Horn M."/>
            <person name="Schaap P."/>
            <person name="Caler L."/>
            <person name="Loftus B."/>
        </authorList>
    </citation>
    <scope>NUCLEOTIDE SEQUENCE [LARGE SCALE GENOMIC DNA]</scope>
    <source>
        <strain evidence="2 3">Neff</strain>
    </source>
</reference>
<keyword evidence="3" id="KW-1185">Reference proteome</keyword>
<dbReference type="KEGG" id="acan:ACA1_389450"/>
<evidence type="ECO:0000313" key="3">
    <source>
        <dbReference type="Proteomes" id="UP000011083"/>
    </source>
</evidence>
<dbReference type="OrthoDB" id="192566at2759"/>
<evidence type="ECO:0000313" key="2">
    <source>
        <dbReference type="EMBL" id="ELR11224.1"/>
    </source>
</evidence>
<sequence>MRHCGPLFLLGLVVVATLLGLTQASTNVTLEFGKSVDPAVQTRVSALLRPFLASSGGRVVGGPVRGLALSLGDTATTRALIPAAELAALGSEGFVVRARLNNATGVLVVAADGNPMLYPTINPSANIGAHFAAYEVLQRLGFGFLHPLQPLVPDQLDLSFANADGGRFDLSTAPHFAIRGVHHHTEHPLELMEFLNGFDITYPVTLTPPRPPMSMSRHADVTPTMKGETWESMVGDWERALEWTVANRQNRWEWVLLWAKDWNDFAWSELRRTRLARIADIAHAWGVVVGADCGIAITQQHGWPLIENVTNEADEQRQIERHLDWLLRPASDGGCGYDFLSTESGFSEFNHPDCTQMLRWMNMTTAYTTKLGKEAFIKCHCSTGQVCADYKDPLTGQPINFNLLPHFASPDLGIYPHTVQYYNWTEPAPTYGNQNFSYMLDFLKFEADRRKTIYHGETAYWVNYDIDVPLFLPIYAHGRLSDLRAIAATKTLGQINFNSGWEWGYWLSDVVTARASWDPRTGEPSEARAMAAILREHVFGATFGPAREQLVQLVLDTIDLQRDLLLYGKIDGKLPSTVVKRNGQAYLEGWDTWSELGALVSPSASTQPNKLGIVEVRDWLGTSPQYWTEVEPLLDAMEANFSALATRFAALLPLVPKAALPFYRELVDSANITALRAKLVHRLYNFAASYWKESKPYRELQMAEAKAALASAAEVVAAREAHYRVPLERIAGWRQNPTVYTYGYLWTVHSLFYWWRDLGKSLDDMSWEAYFSPCYLNVIDPINTAFGEGITLNVTHELYQVFERFKWLHFIGDCLSAPAKEPNYPADLF</sequence>
<feature type="chain" id="PRO_5003989675" evidence="1">
    <location>
        <begin position="25"/>
        <end position="829"/>
    </location>
</feature>